<feature type="compositionally biased region" description="Polar residues" evidence="1">
    <location>
        <begin position="30"/>
        <end position="43"/>
    </location>
</feature>
<reference evidence="2 3" key="1">
    <citation type="submission" date="2015-08" db="EMBL/GenBank/DDBJ databases">
        <authorList>
            <person name="Babu N.S."/>
            <person name="Beckwith C.J."/>
            <person name="Beseler K.G."/>
            <person name="Brison A."/>
            <person name="Carone J.V."/>
            <person name="Caskin T.P."/>
            <person name="Diamond M."/>
            <person name="Durham M.E."/>
            <person name="Foxe J.M."/>
            <person name="Go M."/>
            <person name="Henderson B.A."/>
            <person name="Jones I.B."/>
            <person name="McGettigan J.A."/>
            <person name="Micheletti S.J."/>
            <person name="Nasrallah M.E."/>
            <person name="Ortiz D."/>
            <person name="Piller C.R."/>
            <person name="Privatt S.R."/>
            <person name="Schneider S.L."/>
            <person name="Sharp S."/>
            <person name="Smith T.C."/>
            <person name="Stanton J.D."/>
            <person name="Ullery H.E."/>
            <person name="Wilson R.J."/>
            <person name="Serrano M.G."/>
            <person name="Buck G."/>
            <person name="Lee V."/>
            <person name="Wang Y."/>
            <person name="Carvalho R."/>
            <person name="Voegtly L."/>
            <person name="Shi R."/>
            <person name="Duckworth R."/>
            <person name="Johnson A."/>
            <person name="Loviza R."/>
            <person name="Walstead R."/>
            <person name="Shah Z."/>
            <person name="Kiflezghi M."/>
            <person name="Wade K."/>
            <person name="Ball S.L."/>
            <person name="Bradley K.W."/>
            <person name="Asai D.J."/>
            <person name="Bowman C.A."/>
            <person name="Russell D.A."/>
            <person name="Pope W.H."/>
            <person name="Jacobs-Sera D."/>
            <person name="Hendrix R.W."/>
            <person name="Hatfull G.F."/>
        </authorList>
    </citation>
    <scope>NUCLEOTIDE SEQUENCE [LARGE SCALE GENOMIC DNA]</scope>
    <source>
        <strain evidence="2 3">DSM 27648</strain>
    </source>
</reference>
<dbReference type="STRING" id="1391654.AKJ09_11071"/>
<proteinExistence type="predicted"/>
<dbReference type="AlphaFoldDB" id="A0A0K1QFA7"/>
<feature type="region of interest" description="Disordered" evidence="1">
    <location>
        <begin position="1"/>
        <end position="77"/>
    </location>
</feature>
<protein>
    <submittedName>
        <fullName evidence="2">Uncharacterized protein</fullName>
    </submittedName>
</protein>
<sequence>MTQSDLARLMQERMARTPHAPASHARATSAPFSTATGTWSRSVLPTKHAETAGASTHAARPPSTKVRSGARSRCPRRTPICTRAGAVLPSSSRTTGPLPRR</sequence>
<evidence type="ECO:0000313" key="3">
    <source>
        <dbReference type="Proteomes" id="UP000064967"/>
    </source>
</evidence>
<keyword evidence="3" id="KW-1185">Reference proteome</keyword>
<gene>
    <name evidence="2" type="ORF">AKJ09_11071</name>
</gene>
<evidence type="ECO:0000256" key="1">
    <source>
        <dbReference type="SAM" id="MobiDB-lite"/>
    </source>
</evidence>
<dbReference type="KEGG" id="llu:AKJ09_11071"/>
<dbReference type="EMBL" id="CP012333">
    <property type="protein sequence ID" value="AKV04408.1"/>
    <property type="molecule type" value="Genomic_DNA"/>
</dbReference>
<organism evidence="2 3">
    <name type="scientific">Labilithrix luteola</name>
    <dbReference type="NCBI Taxonomy" id="1391654"/>
    <lineage>
        <taxon>Bacteria</taxon>
        <taxon>Pseudomonadati</taxon>
        <taxon>Myxococcota</taxon>
        <taxon>Polyangia</taxon>
        <taxon>Polyangiales</taxon>
        <taxon>Labilitrichaceae</taxon>
        <taxon>Labilithrix</taxon>
    </lineage>
</organism>
<dbReference type="Proteomes" id="UP000064967">
    <property type="component" value="Chromosome"/>
</dbReference>
<evidence type="ECO:0000313" key="2">
    <source>
        <dbReference type="EMBL" id="AKV04408.1"/>
    </source>
</evidence>
<name>A0A0K1QFA7_9BACT</name>
<accession>A0A0K1QFA7</accession>